<dbReference type="OrthoDB" id="2649617at2"/>
<evidence type="ECO:0000313" key="1">
    <source>
        <dbReference type="EMBL" id="RED57227.1"/>
    </source>
</evidence>
<organism evidence="1 2">
    <name type="scientific">Cohnella lupini</name>
    <dbReference type="NCBI Taxonomy" id="1294267"/>
    <lineage>
        <taxon>Bacteria</taxon>
        <taxon>Bacillati</taxon>
        <taxon>Bacillota</taxon>
        <taxon>Bacilli</taxon>
        <taxon>Bacillales</taxon>
        <taxon>Paenibacillaceae</taxon>
        <taxon>Cohnella</taxon>
    </lineage>
</organism>
<dbReference type="RefSeq" id="WP_115994124.1">
    <property type="nucleotide sequence ID" value="NZ_QRDY01000011.1"/>
</dbReference>
<dbReference type="EMBL" id="QRDY01000011">
    <property type="protein sequence ID" value="RED57227.1"/>
    <property type="molecule type" value="Genomic_DNA"/>
</dbReference>
<gene>
    <name evidence="1" type="ORF">DFP95_111142</name>
</gene>
<accession>A0A3D9I643</accession>
<name>A0A3D9I643_9BACL</name>
<sequence>MSLEQIPLARQVDVALEKLGGELKGLVAGTIVLQIRDDAVGRFGIRHLPVDCGEQGREVVGMTPSEVMLLRKLAVEALRHKNGWTHGEISYDFLLKQGQVYVSVQFESNYNMANLMFRFSPKKRDRREASNE</sequence>
<dbReference type="AlphaFoldDB" id="A0A3D9I643"/>
<comment type="caution">
    <text evidence="1">The sequence shown here is derived from an EMBL/GenBank/DDBJ whole genome shotgun (WGS) entry which is preliminary data.</text>
</comment>
<evidence type="ECO:0000313" key="2">
    <source>
        <dbReference type="Proteomes" id="UP000256869"/>
    </source>
</evidence>
<keyword evidence="2" id="KW-1185">Reference proteome</keyword>
<protein>
    <recommendedName>
        <fullName evidence="3">O-methyltransferase</fullName>
    </recommendedName>
</protein>
<dbReference type="Proteomes" id="UP000256869">
    <property type="component" value="Unassembled WGS sequence"/>
</dbReference>
<reference evidence="1 2" key="1">
    <citation type="submission" date="2018-07" db="EMBL/GenBank/DDBJ databases">
        <title>Genomic Encyclopedia of Type Strains, Phase III (KMG-III): the genomes of soil and plant-associated and newly described type strains.</title>
        <authorList>
            <person name="Whitman W."/>
        </authorList>
    </citation>
    <scope>NUCLEOTIDE SEQUENCE [LARGE SCALE GENOMIC DNA]</scope>
    <source>
        <strain evidence="1 2">CECT 8236</strain>
    </source>
</reference>
<evidence type="ECO:0008006" key="3">
    <source>
        <dbReference type="Google" id="ProtNLM"/>
    </source>
</evidence>
<proteinExistence type="predicted"/>